<proteinExistence type="predicted"/>
<organism evidence="1 2">
    <name type="scientific">Ranatra chinensis</name>
    <dbReference type="NCBI Taxonomy" id="642074"/>
    <lineage>
        <taxon>Eukaryota</taxon>
        <taxon>Metazoa</taxon>
        <taxon>Ecdysozoa</taxon>
        <taxon>Arthropoda</taxon>
        <taxon>Hexapoda</taxon>
        <taxon>Insecta</taxon>
        <taxon>Pterygota</taxon>
        <taxon>Neoptera</taxon>
        <taxon>Paraneoptera</taxon>
        <taxon>Hemiptera</taxon>
        <taxon>Heteroptera</taxon>
        <taxon>Panheteroptera</taxon>
        <taxon>Nepomorpha</taxon>
        <taxon>Nepidae</taxon>
        <taxon>Ranatrinae</taxon>
        <taxon>Ranatra</taxon>
    </lineage>
</organism>
<evidence type="ECO:0000313" key="2">
    <source>
        <dbReference type="Proteomes" id="UP001558652"/>
    </source>
</evidence>
<comment type="caution">
    <text evidence="1">The sequence shown here is derived from an EMBL/GenBank/DDBJ whole genome shotgun (WGS) entry which is preliminary data.</text>
</comment>
<evidence type="ECO:0000313" key="1">
    <source>
        <dbReference type="EMBL" id="KAL1115227.1"/>
    </source>
</evidence>
<sequence length="263" mass="30182">MRKFYFYGDSEPKKKALAESRAFSQKSSMPPGSITRLNRRQRIRTCSTPVLPHRSNGGHLEGDEDELKGETTVNKGHLAPLLQFPSYPPTQRENRYLVETVGLREFSQGVRRLLLRTGFGSDVWTSPVLEARLRNTVRCTPRRLYNANTSEDDNHNLYETYPPARAGDVGAYSDSNHNSRVQKGDKLRVPISVVSRFSFLRNTFRKNKKQETTEICPLLSCDNKIRYREETGYEVVDRLASGTRFKYKVSTDESADFRDTALY</sequence>
<keyword evidence="2" id="KW-1185">Reference proteome</keyword>
<dbReference type="EMBL" id="JBFDAA010000020">
    <property type="protein sequence ID" value="KAL1115227.1"/>
    <property type="molecule type" value="Genomic_DNA"/>
</dbReference>
<gene>
    <name evidence="1" type="ORF">AAG570_007258</name>
</gene>
<protein>
    <submittedName>
        <fullName evidence="1">Uncharacterized protein</fullName>
    </submittedName>
</protein>
<accession>A0ABD0XWJ2</accession>
<dbReference type="Proteomes" id="UP001558652">
    <property type="component" value="Unassembled WGS sequence"/>
</dbReference>
<name>A0ABD0XWJ2_9HEMI</name>
<dbReference type="AlphaFoldDB" id="A0ABD0XWJ2"/>
<reference evidence="1 2" key="1">
    <citation type="submission" date="2024-07" db="EMBL/GenBank/DDBJ databases">
        <title>Chromosome-level genome assembly of the water stick insect Ranatra chinensis (Heteroptera: Nepidae).</title>
        <authorList>
            <person name="Liu X."/>
        </authorList>
    </citation>
    <scope>NUCLEOTIDE SEQUENCE [LARGE SCALE GENOMIC DNA]</scope>
    <source>
        <strain evidence="1">Cailab_2021Rc</strain>
        <tissue evidence="1">Muscle</tissue>
    </source>
</reference>